<dbReference type="CDD" id="cd03190">
    <property type="entry name" value="GST_C_Omega_like"/>
    <property type="match status" value="1"/>
</dbReference>
<dbReference type="PANTHER" id="PTHR32419">
    <property type="entry name" value="GLUTATHIONYL-HYDROQUINONE REDUCTASE"/>
    <property type="match status" value="1"/>
</dbReference>
<dbReference type="VEuPathDB" id="FungiDB:AeMF1_000740"/>
<dbReference type="InterPro" id="IPR036282">
    <property type="entry name" value="Glutathione-S-Trfase_C_sf"/>
</dbReference>
<protein>
    <recommendedName>
        <fullName evidence="1">GST C-terminal domain-containing protein</fullName>
    </recommendedName>
</protein>
<dbReference type="Proteomes" id="UP000481153">
    <property type="component" value="Unassembled WGS sequence"/>
</dbReference>
<feature type="domain" description="GST C-terminal" evidence="1">
    <location>
        <begin position="153"/>
        <end position="277"/>
    </location>
</feature>
<dbReference type="Pfam" id="PF13410">
    <property type="entry name" value="GST_C_2"/>
    <property type="match status" value="1"/>
</dbReference>
<dbReference type="GO" id="GO:0005737">
    <property type="term" value="C:cytoplasm"/>
    <property type="evidence" value="ECO:0007669"/>
    <property type="project" value="TreeGrafter"/>
</dbReference>
<evidence type="ECO:0000313" key="3">
    <source>
        <dbReference type="Proteomes" id="UP000481153"/>
    </source>
</evidence>
<dbReference type="InterPro" id="IPR011051">
    <property type="entry name" value="RmlC_Cupin_sf"/>
</dbReference>
<accession>A0A6G0XYA9</accession>
<dbReference type="Gene3D" id="3.40.30.10">
    <property type="entry name" value="Glutaredoxin"/>
    <property type="match status" value="1"/>
</dbReference>
<name>A0A6G0XYA9_9STRA</name>
<dbReference type="InterPro" id="IPR016639">
    <property type="entry name" value="GST_Omega/GSH"/>
</dbReference>
<dbReference type="Gene3D" id="2.60.120.10">
    <property type="entry name" value="Jelly Rolls"/>
    <property type="match status" value="1"/>
</dbReference>
<dbReference type="PROSITE" id="PS50405">
    <property type="entry name" value="GST_CTER"/>
    <property type="match status" value="1"/>
</dbReference>
<dbReference type="AlphaFoldDB" id="A0A6G0XYA9"/>
<organism evidence="2 3">
    <name type="scientific">Aphanomyces euteiches</name>
    <dbReference type="NCBI Taxonomy" id="100861"/>
    <lineage>
        <taxon>Eukaryota</taxon>
        <taxon>Sar</taxon>
        <taxon>Stramenopiles</taxon>
        <taxon>Oomycota</taxon>
        <taxon>Saprolegniomycetes</taxon>
        <taxon>Saprolegniales</taxon>
        <taxon>Verrucalvaceae</taxon>
        <taxon>Aphanomyces</taxon>
    </lineage>
</organism>
<dbReference type="SUPFAM" id="SSF52833">
    <property type="entry name" value="Thioredoxin-like"/>
    <property type="match status" value="1"/>
</dbReference>
<dbReference type="PANTHER" id="PTHR32419:SF6">
    <property type="entry name" value="GLUTATHIONE S-TRANSFERASE OMEGA-LIKE 1-RELATED"/>
    <property type="match status" value="1"/>
</dbReference>
<keyword evidence="3" id="KW-1185">Reference proteome</keyword>
<gene>
    <name evidence="2" type="ORF">Ae201684_000049</name>
</gene>
<proteinExistence type="predicted"/>
<sequence length="522" mass="58094">MTGEFIRDAPDSKFPAEAGRYHVYVALNCPWCHRVALTRALLGLEDAVSMDVALPTRSSADHPTGENNWLFQPEGLTALNGRFVRYDNVTMDTVNGFLTARQIYEHYGVDQRSLPILLDVKSERIVNNESSEMIRMFATELAPRFGNGRQLYPPELAAEIDELNGWIYTQINNGAYRAGFTSNQDAYEAAFVEYFAALDRLESILATRTWLTGDTLTEADVRLFPTIFRHDPVYFVRMKLNQAFIRDYPNLSRWLKQFYALPGVAAVSPIDQIKEGYFGRTWNNTVPVGPKWFTPDYLLNRRTLVHRLGGSSRLVSPNDAIVSRLKPFVSLQQVPEDAQSSLPLSGVAVLSYRPSVGIQWTVAGGGTMLQRSSNSKAFELWTQEIGDDQIPKAGNARILLGTYHGIRGAIEPPAALTLLEVELRAGETFTYDAAGHQVCWAFVYEGAVDFKDSHTTEELLVFSDDGQVVNLEANYGPCRFFIASVVRSTLPLYADGNSVHTTAAALTAGQAKVQELARSRGK</sequence>
<evidence type="ECO:0000313" key="2">
    <source>
        <dbReference type="EMBL" id="KAF0745594.1"/>
    </source>
</evidence>
<reference evidence="2 3" key="1">
    <citation type="submission" date="2019-07" db="EMBL/GenBank/DDBJ databases">
        <title>Genomics analysis of Aphanomyces spp. identifies a new class of oomycete effector associated with host adaptation.</title>
        <authorList>
            <person name="Gaulin E."/>
        </authorList>
    </citation>
    <scope>NUCLEOTIDE SEQUENCE [LARGE SCALE GENOMIC DNA]</scope>
    <source>
        <strain evidence="2 3">ATCC 201684</strain>
    </source>
</reference>
<dbReference type="SUPFAM" id="SSF47616">
    <property type="entry name" value="GST C-terminal domain-like"/>
    <property type="match status" value="1"/>
</dbReference>
<dbReference type="Gene3D" id="1.20.1050.10">
    <property type="match status" value="1"/>
</dbReference>
<dbReference type="SUPFAM" id="SSF51182">
    <property type="entry name" value="RmlC-like cupins"/>
    <property type="match status" value="1"/>
</dbReference>
<comment type="caution">
    <text evidence="2">The sequence shown here is derived from an EMBL/GenBank/DDBJ whole genome shotgun (WGS) entry which is preliminary data.</text>
</comment>
<dbReference type="Pfam" id="PF13409">
    <property type="entry name" value="GST_N_2"/>
    <property type="match status" value="1"/>
</dbReference>
<dbReference type="InterPro" id="IPR047047">
    <property type="entry name" value="GST_Omega-like_C"/>
</dbReference>
<dbReference type="EMBL" id="VJMJ01000001">
    <property type="protein sequence ID" value="KAF0745594.1"/>
    <property type="molecule type" value="Genomic_DNA"/>
</dbReference>
<dbReference type="InterPro" id="IPR004045">
    <property type="entry name" value="Glutathione_S-Trfase_N"/>
</dbReference>
<dbReference type="InterPro" id="IPR010987">
    <property type="entry name" value="Glutathione-S-Trfase_C-like"/>
</dbReference>
<dbReference type="InterPro" id="IPR014710">
    <property type="entry name" value="RmlC-like_jellyroll"/>
</dbReference>
<dbReference type="InterPro" id="IPR036249">
    <property type="entry name" value="Thioredoxin-like_sf"/>
</dbReference>
<evidence type="ECO:0000259" key="1">
    <source>
        <dbReference type="PROSITE" id="PS50405"/>
    </source>
</evidence>
<dbReference type="GO" id="GO:0004364">
    <property type="term" value="F:glutathione transferase activity"/>
    <property type="evidence" value="ECO:0007669"/>
    <property type="project" value="InterPro"/>
</dbReference>